<sequence length="106" mass="11820">MHSIIDDIPKISVITKIEVLRFNTTPESYRILQDFVSESIILDLNGIVVDNTISICKSRKIKLPDAIIAATAFVNDITLITRNISDFKGINGLKLLNPWDLPAKQA</sequence>
<proteinExistence type="predicted"/>
<evidence type="ECO:0000313" key="3">
    <source>
        <dbReference type="Proteomes" id="UP000218263"/>
    </source>
</evidence>
<dbReference type="AlphaFoldDB" id="A0A0X8X2N8"/>
<gene>
    <name evidence="2" type="ORF">MgSA37_02838</name>
</gene>
<dbReference type="Pfam" id="PF01850">
    <property type="entry name" value="PIN"/>
    <property type="match status" value="1"/>
</dbReference>
<reference evidence="2 3" key="1">
    <citation type="submission" date="2015-12" db="EMBL/GenBank/DDBJ databases">
        <title>Genome sequence of Mucilaginibacter gotjawali.</title>
        <authorList>
            <person name="Lee J.S."/>
            <person name="Lee K.C."/>
            <person name="Kim K.K."/>
            <person name="Lee B.W."/>
        </authorList>
    </citation>
    <scope>NUCLEOTIDE SEQUENCE [LARGE SCALE GENOMIC DNA]</scope>
    <source>
        <strain evidence="2 3">SA3-7</strain>
    </source>
</reference>
<dbReference type="SUPFAM" id="SSF88723">
    <property type="entry name" value="PIN domain-like"/>
    <property type="match status" value="1"/>
</dbReference>
<evidence type="ECO:0000313" key="2">
    <source>
        <dbReference type="EMBL" id="BAU54660.1"/>
    </source>
</evidence>
<dbReference type="InterPro" id="IPR002716">
    <property type="entry name" value="PIN_dom"/>
</dbReference>
<organism evidence="2 3">
    <name type="scientific">Mucilaginibacter gotjawali</name>
    <dbReference type="NCBI Taxonomy" id="1550579"/>
    <lineage>
        <taxon>Bacteria</taxon>
        <taxon>Pseudomonadati</taxon>
        <taxon>Bacteroidota</taxon>
        <taxon>Sphingobacteriia</taxon>
        <taxon>Sphingobacteriales</taxon>
        <taxon>Sphingobacteriaceae</taxon>
        <taxon>Mucilaginibacter</taxon>
    </lineage>
</organism>
<dbReference type="Gene3D" id="3.40.50.1010">
    <property type="entry name" value="5'-nuclease"/>
    <property type="match status" value="1"/>
</dbReference>
<protein>
    <submittedName>
        <fullName evidence="2">PIN domain protein</fullName>
    </submittedName>
</protein>
<feature type="domain" description="PIN" evidence="1">
    <location>
        <begin position="12"/>
        <end position="83"/>
    </location>
</feature>
<dbReference type="KEGG" id="mgot:MgSA37_02838"/>
<dbReference type="InterPro" id="IPR029060">
    <property type="entry name" value="PIN-like_dom_sf"/>
</dbReference>
<name>A0A0X8X2N8_9SPHI</name>
<dbReference type="EMBL" id="AP017313">
    <property type="protein sequence ID" value="BAU54660.1"/>
    <property type="molecule type" value="Genomic_DNA"/>
</dbReference>
<accession>A0A0X8X2N8</accession>
<keyword evidence="3" id="KW-1185">Reference proteome</keyword>
<evidence type="ECO:0000259" key="1">
    <source>
        <dbReference type="Pfam" id="PF01850"/>
    </source>
</evidence>
<dbReference type="Proteomes" id="UP000218263">
    <property type="component" value="Chromosome"/>
</dbReference>
<dbReference type="CDD" id="cd18738">
    <property type="entry name" value="PIN_VapC4-5_FitB-like"/>
    <property type="match status" value="1"/>
</dbReference>